<proteinExistence type="predicted"/>
<accession>A0A084VFT4</accession>
<gene>
    <name evidence="1" type="ORF">ZHAS_00003992</name>
</gene>
<evidence type="ECO:0000313" key="2">
    <source>
        <dbReference type="EnsemblMetazoa" id="ASIC003992-PA"/>
    </source>
</evidence>
<dbReference type="EnsemblMetazoa" id="ASIC003992-RA">
    <property type="protein sequence ID" value="ASIC003992-PA"/>
    <property type="gene ID" value="ASIC003992"/>
</dbReference>
<dbReference type="VEuPathDB" id="VectorBase:ASIC003992"/>
<name>A0A084VFT4_ANOSI</name>
<dbReference type="AlphaFoldDB" id="A0A084VFT4"/>
<reference evidence="2" key="2">
    <citation type="submission" date="2020-05" db="UniProtKB">
        <authorList>
            <consortium name="EnsemblMetazoa"/>
        </authorList>
    </citation>
    <scope>IDENTIFICATION</scope>
</reference>
<dbReference type="EMBL" id="KE524793">
    <property type="protein sequence ID" value="KFB36828.1"/>
    <property type="molecule type" value="Genomic_DNA"/>
</dbReference>
<sequence length="69" mass="7774">MMLMLTAHPAGEESRSVSTSQRIMSTFKVLMNECSSDVWELHFHPKAMRLLPSKPGAARTRTGQHCVPY</sequence>
<organism evidence="1">
    <name type="scientific">Anopheles sinensis</name>
    <name type="common">Mosquito</name>
    <dbReference type="NCBI Taxonomy" id="74873"/>
    <lineage>
        <taxon>Eukaryota</taxon>
        <taxon>Metazoa</taxon>
        <taxon>Ecdysozoa</taxon>
        <taxon>Arthropoda</taxon>
        <taxon>Hexapoda</taxon>
        <taxon>Insecta</taxon>
        <taxon>Pterygota</taxon>
        <taxon>Neoptera</taxon>
        <taxon>Endopterygota</taxon>
        <taxon>Diptera</taxon>
        <taxon>Nematocera</taxon>
        <taxon>Culicoidea</taxon>
        <taxon>Culicidae</taxon>
        <taxon>Anophelinae</taxon>
        <taxon>Anopheles</taxon>
    </lineage>
</organism>
<dbReference type="Proteomes" id="UP000030765">
    <property type="component" value="Unassembled WGS sequence"/>
</dbReference>
<reference evidence="1 3" key="1">
    <citation type="journal article" date="2014" name="BMC Genomics">
        <title>Genome sequence of Anopheles sinensis provides insight into genetics basis of mosquito competence for malaria parasites.</title>
        <authorList>
            <person name="Zhou D."/>
            <person name="Zhang D."/>
            <person name="Ding G."/>
            <person name="Shi L."/>
            <person name="Hou Q."/>
            <person name="Ye Y."/>
            <person name="Xu Y."/>
            <person name="Zhou H."/>
            <person name="Xiong C."/>
            <person name="Li S."/>
            <person name="Yu J."/>
            <person name="Hong S."/>
            <person name="Yu X."/>
            <person name="Zou P."/>
            <person name="Chen C."/>
            <person name="Chang X."/>
            <person name="Wang W."/>
            <person name="Lv Y."/>
            <person name="Sun Y."/>
            <person name="Ma L."/>
            <person name="Shen B."/>
            <person name="Zhu C."/>
        </authorList>
    </citation>
    <scope>NUCLEOTIDE SEQUENCE [LARGE SCALE GENOMIC DNA]</scope>
</reference>
<keyword evidence="3" id="KW-1185">Reference proteome</keyword>
<dbReference type="EMBL" id="ATLV01012460">
    <property type="status" value="NOT_ANNOTATED_CDS"/>
    <property type="molecule type" value="Genomic_DNA"/>
</dbReference>
<protein>
    <submittedName>
        <fullName evidence="1 2">Uncharacterized protein</fullName>
    </submittedName>
</protein>
<evidence type="ECO:0000313" key="1">
    <source>
        <dbReference type="EMBL" id="KFB36828.1"/>
    </source>
</evidence>
<evidence type="ECO:0000313" key="3">
    <source>
        <dbReference type="Proteomes" id="UP000030765"/>
    </source>
</evidence>